<gene>
    <name evidence="1" type="ORF">D8674_002469</name>
</gene>
<dbReference type="EMBL" id="SMOL01000695">
    <property type="protein sequence ID" value="KAB2601464.1"/>
    <property type="molecule type" value="Genomic_DNA"/>
</dbReference>
<comment type="caution">
    <text evidence="1">The sequence shown here is derived from an EMBL/GenBank/DDBJ whole genome shotgun (WGS) entry which is preliminary data.</text>
</comment>
<reference evidence="1 2" key="1">
    <citation type="submission" date="2019-09" db="EMBL/GenBank/DDBJ databases">
        <authorList>
            <person name="Ou C."/>
        </authorList>
    </citation>
    <scope>NUCLEOTIDE SEQUENCE [LARGE SCALE GENOMIC DNA]</scope>
    <source>
        <strain evidence="1">S2</strain>
        <tissue evidence="1">Leaf</tissue>
    </source>
</reference>
<evidence type="ECO:0000313" key="1">
    <source>
        <dbReference type="EMBL" id="KAB2601464.1"/>
    </source>
</evidence>
<dbReference type="AlphaFoldDB" id="A0A5N5FT69"/>
<name>A0A5N5FT69_9ROSA</name>
<proteinExistence type="predicted"/>
<sequence length="76" mass="8268">MEEREREDTASLMGLRVRSGPLIDASKRNFSDLMVVGLGVRFGPPIDDSEQTQYQVSVVGGCGFELELHGSRNGGI</sequence>
<reference evidence="1 2" key="3">
    <citation type="submission" date="2019-11" db="EMBL/GenBank/DDBJ databases">
        <title>A de novo genome assembly of a pear dwarfing rootstock.</title>
        <authorList>
            <person name="Wang F."/>
            <person name="Wang J."/>
            <person name="Li S."/>
            <person name="Zhang Y."/>
            <person name="Fang M."/>
            <person name="Ma L."/>
            <person name="Zhao Y."/>
            <person name="Jiang S."/>
        </authorList>
    </citation>
    <scope>NUCLEOTIDE SEQUENCE [LARGE SCALE GENOMIC DNA]</scope>
    <source>
        <strain evidence="1">S2</strain>
        <tissue evidence="1">Leaf</tissue>
    </source>
</reference>
<accession>A0A5N5FT69</accession>
<protein>
    <submittedName>
        <fullName evidence="1">Uncharacterized protein</fullName>
    </submittedName>
</protein>
<organism evidence="1 2">
    <name type="scientific">Pyrus ussuriensis x Pyrus communis</name>
    <dbReference type="NCBI Taxonomy" id="2448454"/>
    <lineage>
        <taxon>Eukaryota</taxon>
        <taxon>Viridiplantae</taxon>
        <taxon>Streptophyta</taxon>
        <taxon>Embryophyta</taxon>
        <taxon>Tracheophyta</taxon>
        <taxon>Spermatophyta</taxon>
        <taxon>Magnoliopsida</taxon>
        <taxon>eudicotyledons</taxon>
        <taxon>Gunneridae</taxon>
        <taxon>Pentapetalae</taxon>
        <taxon>rosids</taxon>
        <taxon>fabids</taxon>
        <taxon>Rosales</taxon>
        <taxon>Rosaceae</taxon>
        <taxon>Amygdaloideae</taxon>
        <taxon>Maleae</taxon>
        <taxon>Pyrus</taxon>
    </lineage>
</organism>
<evidence type="ECO:0000313" key="2">
    <source>
        <dbReference type="Proteomes" id="UP000327157"/>
    </source>
</evidence>
<dbReference type="Proteomes" id="UP000327157">
    <property type="component" value="Chromosome 10"/>
</dbReference>
<reference evidence="2" key="2">
    <citation type="submission" date="2019-10" db="EMBL/GenBank/DDBJ databases">
        <title>A de novo genome assembly of a pear dwarfing rootstock.</title>
        <authorList>
            <person name="Wang F."/>
            <person name="Wang J."/>
            <person name="Li S."/>
            <person name="Zhang Y."/>
            <person name="Fang M."/>
            <person name="Ma L."/>
            <person name="Zhao Y."/>
            <person name="Jiang S."/>
        </authorList>
    </citation>
    <scope>NUCLEOTIDE SEQUENCE [LARGE SCALE GENOMIC DNA]</scope>
</reference>
<keyword evidence="2" id="KW-1185">Reference proteome</keyword>